<organism evidence="1 2">
    <name type="scientific">Spodoptera exigua</name>
    <name type="common">Beet armyworm</name>
    <name type="synonym">Noctua fulgens</name>
    <dbReference type="NCBI Taxonomy" id="7107"/>
    <lineage>
        <taxon>Eukaryota</taxon>
        <taxon>Metazoa</taxon>
        <taxon>Ecdysozoa</taxon>
        <taxon>Arthropoda</taxon>
        <taxon>Hexapoda</taxon>
        <taxon>Insecta</taxon>
        <taxon>Pterygota</taxon>
        <taxon>Neoptera</taxon>
        <taxon>Endopterygota</taxon>
        <taxon>Lepidoptera</taxon>
        <taxon>Glossata</taxon>
        <taxon>Ditrysia</taxon>
        <taxon>Noctuoidea</taxon>
        <taxon>Noctuidae</taxon>
        <taxon>Amphipyrinae</taxon>
        <taxon>Spodoptera</taxon>
    </lineage>
</organism>
<keyword evidence="2" id="KW-1185">Reference proteome</keyword>
<sequence length="258" mass="29132">MVISCHVDLGSQCSLIKISKAKELGLDIKYSPNLPVLRGIGANLTCPVGMITAEVEVQSIKKVIDIYVVEDYVLSHPALLGHSFTEMPDLIITKTPNKLLFKKIDSTKVQLMCLNDICIPKRSLHVVRVKSDLSFTGNVYVRGSLRGEEDTTNVIPSEDLTVIRQSASENIKTQQLKDIERFNSRRKSSKRYEAGDLVRVERQVPHDGKSHKLVVKFQGPYRVIKVLPNERYVIEDTPMTRKHGRRYEAVDTAMAIIF</sequence>
<dbReference type="Proteomes" id="UP000648187">
    <property type="component" value="Unassembled WGS sequence"/>
</dbReference>
<comment type="caution">
    <text evidence="1">The sequence shown here is derived from an EMBL/GenBank/DDBJ whole genome shotgun (WGS) entry which is preliminary data.</text>
</comment>
<dbReference type="AlphaFoldDB" id="A0A835G401"/>
<evidence type="ECO:0000313" key="2">
    <source>
        <dbReference type="Proteomes" id="UP000648187"/>
    </source>
</evidence>
<protein>
    <submittedName>
        <fullName evidence="1">Uncharacterized protein</fullName>
    </submittedName>
</protein>
<accession>A0A835G401</accession>
<dbReference type="InterPro" id="IPR021109">
    <property type="entry name" value="Peptidase_aspartic_dom_sf"/>
</dbReference>
<dbReference type="EMBL" id="JACKWZ010000887">
    <property type="protein sequence ID" value="KAF9404778.1"/>
    <property type="molecule type" value="Genomic_DNA"/>
</dbReference>
<reference evidence="1" key="1">
    <citation type="submission" date="2020-08" db="EMBL/GenBank/DDBJ databases">
        <title>Spodoptera exigua strain:BAW_Kor-Di-RS1 Genome sequencing and assembly.</title>
        <authorList>
            <person name="Kim J."/>
            <person name="Nam H.Y."/>
            <person name="Kwon M."/>
            <person name="Choi J.H."/>
            <person name="Cho S.R."/>
            <person name="Kim G.-H."/>
        </authorList>
    </citation>
    <scope>NUCLEOTIDE SEQUENCE</scope>
    <source>
        <strain evidence="1">BAW_Kor-Di-RS1</strain>
        <tissue evidence="1">Whole-body</tissue>
    </source>
</reference>
<dbReference type="Gene3D" id="2.40.70.10">
    <property type="entry name" value="Acid Proteases"/>
    <property type="match status" value="1"/>
</dbReference>
<evidence type="ECO:0000313" key="1">
    <source>
        <dbReference type="EMBL" id="KAF9404778.1"/>
    </source>
</evidence>
<gene>
    <name evidence="1" type="ORF">HW555_014175</name>
</gene>
<proteinExistence type="predicted"/>
<name>A0A835G401_SPOEX</name>